<dbReference type="CDD" id="cd00590">
    <property type="entry name" value="RRM_SF"/>
    <property type="match status" value="1"/>
</dbReference>
<feature type="compositionally biased region" description="Polar residues" evidence="6">
    <location>
        <begin position="1"/>
        <end position="30"/>
    </location>
</feature>
<dbReference type="PANTHER" id="PTHR13112:SF0">
    <property type="entry name" value="FI21285P1"/>
    <property type="match status" value="1"/>
</dbReference>
<evidence type="ECO:0000256" key="4">
    <source>
        <dbReference type="ARBA" id="ARBA00023242"/>
    </source>
</evidence>
<dbReference type="Pfam" id="PF03467">
    <property type="entry name" value="Smg4_UPF3"/>
    <property type="match status" value="1"/>
</dbReference>
<feature type="region of interest" description="Disordered" evidence="6">
    <location>
        <begin position="559"/>
        <end position="676"/>
    </location>
</feature>
<evidence type="ECO:0000313" key="9">
    <source>
        <dbReference type="Proteomes" id="UP000182658"/>
    </source>
</evidence>
<dbReference type="OrthoDB" id="18087at2759"/>
<feature type="compositionally biased region" description="Low complexity" evidence="6">
    <location>
        <begin position="376"/>
        <end position="386"/>
    </location>
</feature>
<evidence type="ECO:0000256" key="2">
    <source>
        <dbReference type="ARBA" id="ARBA00005991"/>
    </source>
</evidence>
<evidence type="ECO:0000256" key="1">
    <source>
        <dbReference type="ARBA" id="ARBA00004123"/>
    </source>
</evidence>
<dbReference type="InterPro" id="IPR000504">
    <property type="entry name" value="RRM_dom"/>
</dbReference>
<dbReference type="Pfam" id="PF00076">
    <property type="entry name" value="RRM_1"/>
    <property type="match status" value="1"/>
</dbReference>
<dbReference type="AlphaFoldDB" id="A0A1J7JC47"/>
<dbReference type="PANTHER" id="PTHR13112">
    <property type="entry name" value="UPF3 REGULATOR OF NONSENSE TRANSCRIPTS-LIKE PROTEIN"/>
    <property type="match status" value="1"/>
</dbReference>
<sequence length="676" mass="68374">MATPQLLSRKTNGHQSVTSSQSGPDASSKTSKAKAPVEGEKIVIRRLPPGLTEEEFVTILGDTWTAGNGKVGWFRYEKGKISTDPAKPSRPARAYLHVLRKDDLVPLSDAVRAATWEDAKESFASPSLVGPPAVEFSIYKKIPSGKRRADGRQGTIDQDPEFMAFLESLANPDATGQDGDQSTADEADKPAGKVKSTPLIESLREKKASKAKEAAAAKNAKHSRHDSQSKTKTDGDAKKGGGGKERSSDHKPKETVKILTKKAATDAAAEAAKTAASQIQQSKGDAQRDEAASKSRRAGIAAAARILQRDLGLSPGNAHRKARLDAAKAESEAKTAADKAAAPASTSAAAPSSPTTSRPSTPAAAKSQSQSPTAVAAAAAASSSTGRRGRRGRGGAGEDTPKGKADNTPSAPEKTPVILLKKKDDGAKPSPSPTTSTPSPTTTKQSPSAPKSSSTSTTTLKPPTTTTTQKKSSPPSQQPPAITPGATRAFVKHANPSQGVTEALLRSAMSVFGPVTNVEIDRRKGFAYVDFADAAGLRGAIAASPVSVGEEGGVRVVVLERREREREGGTPGGGRGKKVEKEKTSGGGGGGGGGGSAGAGVVEGGKAAEGSAASGEKRGGRRRGGRGRGGGERRDSPVGGGPKEGGGGGGGGGKKPAASGSGSGAGSAVAAAQSAS</sequence>
<feature type="compositionally biased region" description="Basic and acidic residues" evidence="6">
    <location>
        <begin position="559"/>
        <end position="568"/>
    </location>
</feature>
<dbReference type="InterPro" id="IPR005120">
    <property type="entry name" value="UPF3_dom"/>
</dbReference>
<dbReference type="InterPro" id="IPR039722">
    <property type="entry name" value="Upf3"/>
</dbReference>
<feature type="compositionally biased region" description="Basic and acidic residues" evidence="6">
    <location>
        <begin position="323"/>
        <end position="337"/>
    </location>
</feature>
<dbReference type="GO" id="GO:0005730">
    <property type="term" value="C:nucleolus"/>
    <property type="evidence" value="ECO:0007669"/>
    <property type="project" value="TreeGrafter"/>
</dbReference>
<feature type="region of interest" description="Disordered" evidence="6">
    <location>
        <begin position="171"/>
        <end position="485"/>
    </location>
</feature>
<dbReference type="InParanoid" id="A0A1J7JC47"/>
<dbReference type="GO" id="GO:0005737">
    <property type="term" value="C:cytoplasm"/>
    <property type="evidence" value="ECO:0007669"/>
    <property type="project" value="TreeGrafter"/>
</dbReference>
<dbReference type="STRING" id="1408157.A0A1J7JC47"/>
<feature type="compositionally biased region" description="Gly residues" evidence="6">
    <location>
        <begin position="585"/>
        <end position="603"/>
    </location>
</feature>
<keyword evidence="3" id="KW-0866">Nonsense-mediated mRNA decay</keyword>
<dbReference type="SUPFAM" id="SSF54928">
    <property type="entry name" value="RNA-binding domain, RBD"/>
    <property type="match status" value="2"/>
</dbReference>
<dbReference type="Gene3D" id="3.30.70.330">
    <property type="match status" value="2"/>
</dbReference>
<evidence type="ECO:0000313" key="8">
    <source>
        <dbReference type="EMBL" id="OIW27328.1"/>
    </source>
</evidence>
<evidence type="ECO:0000256" key="6">
    <source>
        <dbReference type="SAM" id="MobiDB-lite"/>
    </source>
</evidence>
<dbReference type="InterPro" id="IPR012677">
    <property type="entry name" value="Nucleotide-bd_a/b_plait_sf"/>
</dbReference>
<dbReference type="CDD" id="cd12455">
    <property type="entry name" value="RRM_like_Smg4_UPF3"/>
    <property type="match status" value="1"/>
</dbReference>
<feature type="compositionally biased region" description="Gly residues" evidence="6">
    <location>
        <begin position="638"/>
        <end position="654"/>
    </location>
</feature>
<dbReference type="EMBL" id="KV875099">
    <property type="protein sequence ID" value="OIW27328.1"/>
    <property type="molecule type" value="Genomic_DNA"/>
</dbReference>
<feature type="compositionally biased region" description="Low complexity" evidence="6">
    <location>
        <begin position="604"/>
        <end position="614"/>
    </location>
</feature>
<feature type="compositionally biased region" description="Basic and acidic residues" evidence="6">
    <location>
        <begin position="202"/>
        <end position="215"/>
    </location>
</feature>
<dbReference type="GO" id="GO:0045727">
    <property type="term" value="P:positive regulation of translation"/>
    <property type="evidence" value="ECO:0007669"/>
    <property type="project" value="TreeGrafter"/>
</dbReference>
<feature type="compositionally biased region" description="Basic and acidic residues" evidence="6">
    <location>
        <begin position="225"/>
        <end position="256"/>
    </location>
</feature>
<dbReference type="PROSITE" id="PS50102">
    <property type="entry name" value="RRM"/>
    <property type="match status" value="1"/>
</dbReference>
<evidence type="ECO:0000256" key="3">
    <source>
        <dbReference type="ARBA" id="ARBA00023161"/>
    </source>
</evidence>
<dbReference type="SMART" id="SM00360">
    <property type="entry name" value="RRM"/>
    <property type="match status" value="1"/>
</dbReference>
<accession>A0A1J7JC47</accession>
<evidence type="ECO:0000259" key="7">
    <source>
        <dbReference type="PROSITE" id="PS50102"/>
    </source>
</evidence>
<dbReference type="GO" id="GO:0003729">
    <property type="term" value="F:mRNA binding"/>
    <property type="evidence" value="ECO:0007669"/>
    <property type="project" value="TreeGrafter"/>
</dbReference>
<keyword evidence="5" id="KW-0694">RNA-binding</keyword>
<dbReference type="GO" id="GO:0000184">
    <property type="term" value="P:nuclear-transcribed mRNA catabolic process, nonsense-mediated decay"/>
    <property type="evidence" value="ECO:0007669"/>
    <property type="project" value="UniProtKB-KW"/>
</dbReference>
<reference evidence="8 9" key="1">
    <citation type="submission" date="2016-10" db="EMBL/GenBank/DDBJ databases">
        <title>Draft genome sequence of Coniochaeta ligniaria NRRL30616, a lignocellulolytic fungus for bioabatement of inhibitors in plant biomass hydrolysates.</title>
        <authorList>
            <consortium name="DOE Joint Genome Institute"/>
            <person name="Jimenez D.J."/>
            <person name="Hector R.E."/>
            <person name="Riley R."/>
            <person name="Sun H."/>
            <person name="Grigoriev I.V."/>
            <person name="Van Elsas J.D."/>
            <person name="Nichols N.N."/>
        </authorList>
    </citation>
    <scope>NUCLEOTIDE SEQUENCE [LARGE SCALE GENOMIC DNA]</scope>
    <source>
        <strain evidence="8 9">NRRL 30616</strain>
    </source>
</reference>
<dbReference type="InterPro" id="IPR035979">
    <property type="entry name" value="RBD_domain_sf"/>
</dbReference>
<feature type="compositionally biased region" description="Low complexity" evidence="6">
    <location>
        <begin position="338"/>
        <end position="367"/>
    </location>
</feature>
<comment type="similarity">
    <text evidence="2">Belongs to the RENT3 family.</text>
</comment>
<dbReference type="Proteomes" id="UP000182658">
    <property type="component" value="Unassembled WGS sequence"/>
</dbReference>
<feature type="compositionally biased region" description="Low complexity" evidence="6">
    <location>
        <begin position="433"/>
        <end position="475"/>
    </location>
</feature>
<comment type="subcellular location">
    <subcellularLocation>
        <location evidence="1">Nucleus</location>
    </subcellularLocation>
</comment>
<name>A0A1J7JC47_9PEZI</name>
<proteinExistence type="inferred from homology"/>
<feature type="compositionally biased region" description="Low complexity" evidence="6">
    <location>
        <begin position="261"/>
        <end position="276"/>
    </location>
</feature>
<protein>
    <recommendedName>
        <fullName evidence="7">RRM domain-containing protein</fullName>
    </recommendedName>
</protein>
<organism evidence="8 9">
    <name type="scientific">Coniochaeta ligniaria NRRL 30616</name>
    <dbReference type="NCBI Taxonomy" id="1408157"/>
    <lineage>
        <taxon>Eukaryota</taxon>
        <taxon>Fungi</taxon>
        <taxon>Dikarya</taxon>
        <taxon>Ascomycota</taxon>
        <taxon>Pezizomycotina</taxon>
        <taxon>Sordariomycetes</taxon>
        <taxon>Sordariomycetidae</taxon>
        <taxon>Coniochaetales</taxon>
        <taxon>Coniochaetaceae</taxon>
        <taxon>Coniochaeta</taxon>
    </lineage>
</organism>
<gene>
    <name evidence="8" type="ORF">CONLIGDRAFT_662413</name>
</gene>
<feature type="region of interest" description="Disordered" evidence="6">
    <location>
        <begin position="1"/>
        <end position="41"/>
    </location>
</feature>
<keyword evidence="9" id="KW-1185">Reference proteome</keyword>
<evidence type="ECO:0000256" key="5">
    <source>
        <dbReference type="PROSITE-ProRule" id="PRU00176"/>
    </source>
</evidence>
<keyword evidence="4" id="KW-0539">Nucleus</keyword>
<feature type="domain" description="RRM" evidence="7">
    <location>
        <begin position="487"/>
        <end position="584"/>
    </location>
</feature>
<feature type="compositionally biased region" description="Low complexity" evidence="6">
    <location>
        <begin position="655"/>
        <end position="676"/>
    </location>
</feature>